<dbReference type="OrthoDB" id="9181470at2"/>
<proteinExistence type="predicted"/>
<dbReference type="EMBL" id="CP039268">
    <property type="protein sequence ID" value="QGU32980.1"/>
    <property type="molecule type" value="Genomic_DNA"/>
</dbReference>
<dbReference type="AlphaFoldDB" id="A0A6I6EFK6"/>
<dbReference type="Proteomes" id="UP000426424">
    <property type="component" value="Chromosome"/>
</dbReference>
<keyword evidence="2" id="KW-1185">Reference proteome</keyword>
<dbReference type="RefSeq" id="WP_153975174.1">
    <property type="nucleotide sequence ID" value="NZ_CP039268.1"/>
</dbReference>
<dbReference type="InterPro" id="IPR025354">
    <property type="entry name" value="DUF4258"/>
</dbReference>
<evidence type="ECO:0000313" key="1">
    <source>
        <dbReference type="EMBL" id="QGU32980.1"/>
    </source>
</evidence>
<dbReference type="KEGG" id="ttp:E6P07_08290"/>
<reference evidence="1 2" key="1">
    <citation type="submission" date="2019-12" db="EMBL/GenBank/DDBJ databases">
        <title>The complete genome of the thermophilic, anoxygenic phototrophic gammaproteobacterium Thermochromatium tepidum.</title>
        <authorList>
            <person name="Sattley W.M."/>
            <person name="Swingley W.D."/>
            <person name="Burchell B.M."/>
            <person name="Gurbani S.A."/>
            <person name="Kujawa C.M."/>
            <person name="Nuccio D.A."/>
            <person name="Schladweiler J."/>
            <person name="Shaffer K.N."/>
            <person name="Stokes L.M."/>
            <person name="Touchman J.W."/>
            <person name="Blankenship R.E."/>
            <person name="Madigan M.T."/>
        </authorList>
    </citation>
    <scope>NUCLEOTIDE SEQUENCE [LARGE SCALE GENOMIC DNA]</scope>
    <source>
        <strain evidence="1 2">ATCC 43061</strain>
    </source>
</reference>
<accession>A0A6I6EFK6</accession>
<name>A0A6I6EFK6_THETI</name>
<sequence length="82" mass="9590">MDYVLTEHAQDALKKRHIPVAWMERALTAPELTEADPVDADLEHRLARIPEFGHRVLRVVVNTRKRPLHVVTAFFDRRRTIP</sequence>
<evidence type="ECO:0000313" key="2">
    <source>
        <dbReference type="Proteomes" id="UP000426424"/>
    </source>
</evidence>
<dbReference type="Pfam" id="PF14076">
    <property type="entry name" value="DUF4258"/>
    <property type="match status" value="1"/>
</dbReference>
<protein>
    <submittedName>
        <fullName evidence="1">DUF4258 domain-containing protein</fullName>
    </submittedName>
</protein>
<organism evidence="1 2">
    <name type="scientific">Thermochromatium tepidum ATCC 43061</name>
    <dbReference type="NCBI Taxonomy" id="316276"/>
    <lineage>
        <taxon>Bacteria</taxon>
        <taxon>Pseudomonadati</taxon>
        <taxon>Pseudomonadota</taxon>
        <taxon>Gammaproteobacteria</taxon>
        <taxon>Chromatiales</taxon>
        <taxon>Chromatiaceae</taxon>
        <taxon>Thermochromatium</taxon>
    </lineage>
</organism>
<gene>
    <name evidence="1" type="ORF">E6P07_08290</name>
</gene>